<evidence type="ECO:0000313" key="4">
    <source>
        <dbReference type="Proteomes" id="UP000290365"/>
    </source>
</evidence>
<accession>A0A4P6JJ87</accession>
<dbReference type="EMBL" id="CP035758">
    <property type="protein sequence ID" value="QBD74982.1"/>
    <property type="molecule type" value="Genomic_DNA"/>
</dbReference>
<organism evidence="3 4">
    <name type="scientific">Ktedonosporobacter rubrisoli</name>
    <dbReference type="NCBI Taxonomy" id="2509675"/>
    <lineage>
        <taxon>Bacteria</taxon>
        <taxon>Bacillati</taxon>
        <taxon>Chloroflexota</taxon>
        <taxon>Ktedonobacteria</taxon>
        <taxon>Ktedonobacterales</taxon>
        <taxon>Ktedonosporobacteraceae</taxon>
        <taxon>Ktedonosporobacter</taxon>
    </lineage>
</organism>
<keyword evidence="2 3" id="KW-0560">Oxidoreductase</keyword>
<evidence type="ECO:0000313" key="3">
    <source>
        <dbReference type="EMBL" id="QBD74982.1"/>
    </source>
</evidence>
<dbReference type="SUPFAM" id="SSF51735">
    <property type="entry name" value="NAD(P)-binding Rossmann-fold domains"/>
    <property type="match status" value="1"/>
</dbReference>
<dbReference type="GO" id="GO:0047936">
    <property type="term" value="F:glucose 1-dehydrogenase [NAD(P)+] activity"/>
    <property type="evidence" value="ECO:0007669"/>
    <property type="project" value="UniProtKB-EC"/>
</dbReference>
<dbReference type="Proteomes" id="UP000290365">
    <property type="component" value="Chromosome"/>
</dbReference>
<dbReference type="FunFam" id="3.40.50.720:FF:000084">
    <property type="entry name" value="Short-chain dehydrogenase reductase"/>
    <property type="match status" value="1"/>
</dbReference>
<gene>
    <name evidence="3" type="ORF">EPA93_02825</name>
</gene>
<dbReference type="PROSITE" id="PS00061">
    <property type="entry name" value="ADH_SHORT"/>
    <property type="match status" value="1"/>
</dbReference>
<dbReference type="PANTHER" id="PTHR24321:SF11">
    <property type="entry name" value="BLR0893 PROTEIN"/>
    <property type="match status" value="1"/>
</dbReference>
<dbReference type="InterPro" id="IPR036291">
    <property type="entry name" value="NAD(P)-bd_dom_sf"/>
</dbReference>
<protein>
    <submittedName>
        <fullName evidence="3">Glucose 1-dehydrogenase</fullName>
        <ecNumber evidence="3">1.1.1.47</ecNumber>
    </submittedName>
</protein>
<comment type="similarity">
    <text evidence="1">Belongs to the short-chain dehydrogenases/reductases (SDR) family.</text>
</comment>
<evidence type="ECO:0000256" key="1">
    <source>
        <dbReference type="ARBA" id="ARBA00006484"/>
    </source>
</evidence>
<proteinExistence type="inferred from homology"/>
<name>A0A4P6JJ87_KTERU</name>
<dbReference type="KEGG" id="kbs:EPA93_02825"/>
<sequence length="250" mass="25991">MLASMAGKVALVVGGSSGIGQATALAFARHGAQVVIASRRIAKMTETIRQIQEIRGEAIFVPTDVTKASDIAALVDKTVKEYGRLDYAFNNAEVGTSSASLVDLSEEEWDYTVAVNLKGIWLSLKYQIPAMLATGGGAIVNMASVGGIIGASGLAVYSATKAGVIGLSRVAALEYAKANIRINAISPSGITTETFLKLPADVRAHIEAANPIGRLGIPREIADAVVWLCSDEASFMLGQNLIIDGGATAQ</sequence>
<dbReference type="InterPro" id="IPR002347">
    <property type="entry name" value="SDR_fam"/>
</dbReference>
<dbReference type="Pfam" id="PF13561">
    <property type="entry name" value="adh_short_C2"/>
    <property type="match status" value="1"/>
</dbReference>
<evidence type="ECO:0000256" key="2">
    <source>
        <dbReference type="ARBA" id="ARBA00023002"/>
    </source>
</evidence>
<dbReference type="OrthoDB" id="9803333at2"/>
<dbReference type="PRINTS" id="PR00081">
    <property type="entry name" value="GDHRDH"/>
</dbReference>
<dbReference type="Gene3D" id="3.40.50.720">
    <property type="entry name" value="NAD(P)-binding Rossmann-like Domain"/>
    <property type="match status" value="1"/>
</dbReference>
<dbReference type="PANTHER" id="PTHR24321">
    <property type="entry name" value="DEHYDROGENASES, SHORT CHAIN"/>
    <property type="match status" value="1"/>
</dbReference>
<dbReference type="EC" id="1.1.1.47" evidence="3"/>
<dbReference type="InterPro" id="IPR020904">
    <property type="entry name" value="Sc_DH/Rdtase_CS"/>
</dbReference>
<dbReference type="RefSeq" id="WP_129885581.1">
    <property type="nucleotide sequence ID" value="NZ_CP035758.1"/>
</dbReference>
<dbReference type="NCBIfam" id="NF005559">
    <property type="entry name" value="PRK07231.1"/>
    <property type="match status" value="1"/>
</dbReference>
<dbReference type="AlphaFoldDB" id="A0A4P6JJ87"/>
<reference evidence="3 4" key="1">
    <citation type="submission" date="2019-01" db="EMBL/GenBank/DDBJ databases">
        <title>Ktedonosporobacter rubrisoli SCAWS-G2.</title>
        <authorList>
            <person name="Huang Y."/>
            <person name="Yan B."/>
        </authorList>
    </citation>
    <scope>NUCLEOTIDE SEQUENCE [LARGE SCALE GENOMIC DNA]</scope>
    <source>
        <strain evidence="3 4">SCAWS-G2</strain>
    </source>
</reference>
<keyword evidence="4" id="KW-1185">Reference proteome</keyword>
<dbReference type="PRINTS" id="PR00080">
    <property type="entry name" value="SDRFAMILY"/>
</dbReference>